<dbReference type="SMART" id="SM00346">
    <property type="entry name" value="HTH_ICLR"/>
    <property type="match status" value="1"/>
</dbReference>
<keyword evidence="7" id="KW-1185">Reference proteome</keyword>
<dbReference type="PROSITE" id="PS51077">
    <property type="entry name" value="HTH_ICLR"/>
    <property type="match status" value="1"/>
</dbReference>
<dbReference type="InterPro" id="IPR005471">
    <property type="entry name" value="Tscrpt_reg_IclR_N"/>
</dbReference>
<evidence type="ECO:0000256" key="3">
    <source>
        <dbReference type="ARBA" id="ARBA00023163"/>
    </source>
</evidence>
<accession>A0A172YB93</accession>
<dbReference type="KEGG" id="haa:A5892_02690"/>
<dbReference type="RefSeq" id="WP_064121488.1">
    <property type="nucleotide sequence ID" value="NZ_CP015243.1"/>
</dbReference>
<dbReference type="SUPFAM" id="SSF46785">
    <property type="entry name" value="Winged helix' DNA-binding domain"/>
    <property type="match status" value="1"/>
</dbReference>
<dbReference type="Gene3D" id="3.30.450.40">
    <property type="match status" value="1"/>
</dbReference>
<dbReference type="InterPro" id="IPR029016">
    <property type="entry name" value="GAF-like_dom_sf"/>
</dbReference>
<dbReference type="GO" id="GO:0003700">
    <property type="term" value="F:DNA-binding transcription factor activity"/>
    <property type="evidence" value="ECO:0007669"/>
    <property type="project" value="TreeGrafter"/>
</dbReference>
<dbReference type="PROSITE" id="PS51078">
    <property type="entry name" value="ICLR_ED"/>
    <property type="match status" value="1"/>
</dbReference>
<reference evidence="6 7" key="1">
    <citation type="submission" date="2016-04" db="EMBL/GenBank/DDBJ databases">
        <title>Complete Genome Sequence of Halotalea alkalilenta IHB B 13600.</title>
        <authorList>
            <person name="Swarnkar M.K."/>
            <person name="Sharma A."/>
            <person name="Kaushal K."/>
            <person name="Soni R."/>
            <person name="Rana S."/>
            <person name="Singh A.K."/>
            <person name="Gulati A."/>
        </authorList>
    </citation>
    <scope>NUCLEOTIDE SEQUENCE [LARGE SCALE GENOMIC DNA]</scope>
    <source>
        <strain evidence="6 7">IHB B 13600</strain>
    </source>
</reference>
<dbReference type="STRING" id="376489.A5892_02690"/>
<evidence type="ECO:0000259" key="5">
    <source>
        <dbReference type="PROSITE" id="PS51078"/>
    </source>
</evidence>
<dbReference type="Gene3D" id="1.10.10.10">
    <property type="entry name" value="Winged helix-like DNA-binding domain superfamily/Winged helix DNA-binding domain"/>
    <property type="match status" value="1"/>
</dbReference>
<dbReference type="InterPro" id="IPR036388">
    <property type="entry name" value="WH-like_DNA-bd_sf"/>
</dbReference>
<dbReference type="InterPro" id="IPR014757">
    <property type="entry name" value="Tscrpt_reg_IclR_C"/>
</dbReference>
<dbReference type="SUPFAM" id="SSF55781">
    <property type="entry name" value="GAF domain-like"/>
    <property type="match status" value="1"/>
</dbReference>
<keyword evidence="2" id="KW-0238">DNA-binding</keyword>
<dbReference type="Proteomes" id="UP000077875">
    <property type="component" value="Chromosome"/>
</dbReference>
<feature type="domain" description="HTH iclR-type" evidence="4">
    <location>
        <begin position="8"/>
        <end position="70"/>
    </location>
</feature>
<name>A0A172YB93_9GAMM</name>
<dbReference type="InterPro" id="IPR050707">
    <property type="entry name" value="HTH_MetabolicPath_Reg"/>
</dbReference>
<dbReference type="PANTHER" id="PTHR30136:SF34">
    <property type="entry name" value="TRANSCRIPTIONAL REGULATOR"/>
    <property type="match status" value="1"/>
</dbReference>
<dbReference type="GO" id="GO:0003677">
    <property type="term" value="F:DNA binding"/>
    <property type="evidence" value="ECO:0007669"/>
    <property type="project" value="UniProtKB-KW"/>
</dbReference>
<dbReference type="Pfam" id="PF09339">
    <property type="entry name" value="HTH_IclR"/>
    <property type="match status" value="1"/>
</dbReference>
<dbReference type="EMBL" id="CP015243">
    <property type="protein sequence ID" value="ANF56509.1"/>
    <property type="molecule type" value="Genomic_DNA"/>
</dbReference>
<dbReference type="PANTHER" id="PTHR30136">
    <property type="entry name" value="HELIX-TURN-HELIX TRANSCRIPTIONAL REGULATOR, ICLR FAMILY"/>
    <property type="match status" value="1"/>
</dbReference>
<evidence type="ECO:0000313" key="6">
    <source>
        <dbReference type="EMBL" id="ANF56509.1"/>
    </source>
</evidence>
<keyword evidence="1" id="KW-0805">Transcription regulation</keyword>
<protein>
    <submittedName>
        <fullName evidence="6">IclR family transcriptional regulator</fullName>
    </submittedName>
</protein>
<dbReference type="AlphaFoldDB" id="A0A172YB93"/>
<sequence length="256" mass="28265">MPQDPLFNQSLEKGLAVLKAFGVGRSTLSLAEIAERAEITKSSAQRMVHTLELLGYLAKEPGTRRMRLTPKVMELGYNYLAGDALLDVANPYLAELSRLSEETVNLTEPDGDSMVYVARFVAHRFIPIHMPIGSRIPMYCSGAGRAYLSALDQDTARALVEQSPRPRHTEHTLVESREILERIELARRRGFSSQAEELFLGDMSLAAPVVGSLGQPLAAVHIVAPTSRWRLEEAEARLAPLLIDCARNISGSFRGR</sequence>
<proteinExistence type="predicted"/>
<keyword evidence="3" id="KW-0804">Transcription</keyword>
<evidence type="ECO:0000259" key="4">
    <source>
        <dbReference type="PROSITE" id="PS51077"/>
    </source>
</evidence>
<gene>
    <name evidence="6" type="ORF">A5892_02690</name>
</gene>
<evidence type="ECO:0000256" key="1">
    <source>
        <dbReference type="ARBA" id="ARBA00023015"/>
    </source>
</evidence>
<evidence type="ECO:0000256" key="2">
    <source>
        <dbReference type="ARBA" id="ARBA00023125"/>
    </source>
</evidence>
<dbReference type="InterPro" id="IPR036390">
    <property type="entry name" value="WH_DNA-bd_sf"/>
</dbReference>
<dbReference type="Pfam" id="PF01614">
    <property type="entry name" value="IclR_C"/>
    <property type="match status" value="1"/>
</dbReference>
<feature type="domain" description="IclR-ED" evidence="5">
    <location>
        <begin position="71"/>
        <end position="255"/>
    </location>
</feature>
<organism evidence="6 7">
    <name type="scientific">Halotalea alkalilenta</name>
    <dbReference type="NCBI Taxonomy" id="376489"/>
    <lineage>
        <taxon>Bacteria</taxon>
        <taxon>Pseudomonadati</taxon>
        <taxon>Pseudomonadota</taxon>
        <taxon>Gammaproteobacteria</taxon>
        <taxon>Oceanospirillales</taxon>
        <taxon>Halomonadaceae</taxon>
        <taxon>Halotalea</taxon>
    </lineage>
</organism>
<evidence type="ECO:0000313" key="7">
    <source>
        <dbReference type="Proteomes" id="UP000077875"/>
    </source>
</evidence>
<dbReference type="GO" id="GO:0045892">
    <property type="term" value="P:negative regulation of DNA-templated transcription"/>
    <property type="evidence" value="ECO:0007669"/>
    <property type="project" value="TreeGrafter"/>
</dbReference>